<sequence length="502" mass="56758">MTSQWVAMMLLISSVYSGRVLWKMKERAINVQEETVRELLTLNTDTTLRPVEGDIRQPLDHFNRRNTRTFPQRFFINEAYWKHPHGPVFLYIGGEGPLSEFSVLAGHHVTMAKQQGALLVALEHRFYGRSIIPGGLEPQNLQYLSSQQALADLAAFHQHISQKYNLTYRNIWISFGGSYAGALSAWFRGKFPHLVYGAVASSAPVQAKLDFSSYTTVVGRSLMDESVGGSEKCVKAVWEAFAAVEAALLRGEETQVGKDFSCCETPKSLEDQTELLRSLADIFMGTVQYNEEVGLLTIARLCSIMTNQSKAYVEGKEAYDRLVRLAAIYRTMEKETCLEVSYEKSILDLNTTTHVSSGYRQWFYQTCTEFGFYQTCEDATCPFSRMMNLQTEIQLCPLLFSIPQHTLPSNIAFTNLYYGGDQPQTQRVLYVNGDTDPWMALSVVRNGTNEDKHRAILIHSSAHCADMNPTRARDRASLLQARQEIESLVEAWLKNAAQEHMI</sequence>
<dbReference type="OrthoDB" id="1735038at2759"/>
<evidence type="ECO:0000313" key="8">
    <source>
        <dbReference type="Proteomes" id="UP000752171"/>
    </source>
</evidence>
<dbReference type="InterPro" id="IPR042269">
    <property type="entry name" value="Ser_carbopepase_S28_SKS"/>
</dbReference>
<protein>
    <submittedName>
        <fullName evidence="7">Thymus-specific serine protease</fullName>
    </submittedName>
</protein>
<dbReference type="Gene3D" id="1.20.120.980">
    <property type="entry name" value="Serine carboxypeptidase S28, SKS domain"/>
    <property type="match status" value="1"/>
</dbReference>
<feature type="chain" id="PRO_5035721610" evidence="6">
    <location>
        <begin position="18"/>
        <end position="502"/>
    </location>
</feature>
<evidence type="ECO:0000313" key="7">
    <source>
        <dbReference type="EMBL" id="KAG9278573.1"/>
    </source>
</evidence>
<evidence type="ECO:0000256" key="1">
    <source>
        <dbReference type="ARBA" id="ARBA00011079"/>
    </source>
</evidence>
<dbReference type="GO" id="GO:0070008">
    <property type="term" value="F:serine-type exopeptidase activity"/>
    <property type="evidence" value="ECO:0007669"/>
    <property type="project" value="InterPro"/>
</dbReference>
<dbReference type="GO" id="GO:0005768">
    <property type="term" value="C:endosome"/>
    <property type="evidence" value="ECO:0007669"/>
    <property type="project" value="TreeGrafter"/>
</dbReference>
<dbReference type="PANTHER" id="PTHR11010">
    <property type="entry name" value="PROTEASE S28 PRO-X CARBOXYPEPTIDASE-RELATED"/>
    <property type="match status" value="1"/>
</dbReference>
<gene>
    <name evidence="7" type="primary">PRSS16</name>
    <name evidence="7" type="ORF">AMEX_G6461</name>
</gene>
<dbReference type="GO" id="GO:0006508">
    <property type="term" value="P:proteolysis"/>
    <property type="evidence" value="ECO:0007669"/>
    <property type="project" value="UniProtKB-KW"/>
</dbReference>
<evidence type="ECO:0000256" key="2">
    <source>
        <dbReference type="ARBA" id="ARBA00022670"/>
    </source>
</evidence>
<keyword evidence="4" id="KW-0378">Hydrolase</keyword>
<keyword evidence="3 6" id="KW-0732">Signal</keyword>
<evidence type="ECO:0000256" key="5">
    <source>
        <dbReference type="ARBA" id="ARBA00023180"/>
    </source>
</evidence>
<name>A0A8T2M2P3_ASTMX</name>
<accession>A0A8T2M2P3</accession>
<dbReference type="SUPFAM" id="SSF53474">
    <property type="entry name" value="alpha/beta-Hydrolases"/>
    <property type="match status" value="1"/>
</dbReference>
<comment type="similarity">
    <text evidence="1">Belongs to the peptidase S28 family.</text>
</comment>
<dbReference type="EMBL" id="JAICCE010000004">
    <property type="protein sequence ID" value="KAG9278573.1"/>
    <property type="molecule type" value="Genomic_DNA"/>
</dbReference>
<evidence type="ECO:0000256" key="6">
    <source>
        <dbReference type="SAM" id="SignalP"/>
    </source>
</evidence>
<organism evidence="7 8">
    <name type="scientific">Astyanax mexicanus</name>
    <name type="common">Blind cave fish</name>
    <name type="synonym">Astyanax fasciatus mexicanus</name>
    <dbReference type="NCBI Taxonomy" id="7994"/>
    <lineage>
        <taxon>Eukaryota</taxon>
        <taxon>Metazoa</taxon>
        <taxon>Chordata</taxon>
        <taxon>Craniata</taxon>
        <taxon>Vertebrata</taxon>
        <taxon>Euteleostomi</taxon>
        <taxon>Actinopterygii</taxon>
        <taxon>Neopterygii</taxon>
        <taxon>Teleostei</taxon>
        <taxon>Ostariophysi</taxon>
        <taxon>Characiformes</taxon>
        <taxon>Characoidei</taxon>
        <taxon>Acestrorhamphidae</taxon>
        <taxon>Acestrorhamphinae</taxon>
        <taxon>Astyanax</taxon>
    </lineage>
</organism>
<evidence type="ECO:0000256" key="3">
    <source>
        <dbReference type="ARBA" id="ARBA00022729"/>
    </source>
</evidence>
<dbReference type="PANTHER" id="PTHR11010:SF11">
    <property type="entry name" value="THYMUS-SPECIFIC SERINE PROTEASE"/>
    <property type="match status" value="1"/>
</dbReference>
<keyword evidence="2 7" id="KW-0645">Protease</keyword>
<dbReference type="GO" id="GO:0005764">
    <property type="term" value="C:lysosome"/>
    <property type="evidence" value="ECO:0007669"/>
    <property type="project" value="TreeGrafter"/>
</dbReference>
<dbReference type="GO" id="GO:0008239">
    <property type="term" value="F:dipeptidyl-peptidase activity"/>
    <property type="evidence" value="ECO:0007669"/>
    <property type="project" value="TreeGrafter"/>
</dbReference>
<evidence type="ECO:0000256" key="4">
    <source>
        <dbReference type="ARBA" id="ARBA00022801"/>
    </source>
</evidence>
<proteinExistence type="inferred from homology"/>
<reference evidence="7 8" key="1">
    <citation type="submission" date="2021-07" db="EMBL/GenBank/DDBJ databases">
        <authorList>
            <person name="Imarazene B."/>
            <person name="Zahm M."/>
            <person name="Klopp C."/>
            <person name="Cabau C."/>
            <person name="Beille S."/>
            <person name="Jouanno E."/>
            <person name="Castinel A."/>
            <person name="Lluch J."/>
            <person name="Gil L."/>
            <person name="Kuchtly C."/>
            <person name="Lopez Roques C."/>
            <person name="Donnadieu C."/>
            <person name="Parrinello H."/>
            <person name="Journot L."/>
            <person name="Du K."/>
            <person name="Schartl M."/>
            <person name="Retaux S."/>
            <person name="Guiguen Y."/>
        </authorList>
    </citation>
    <scope>NUCLEOTIDE SEQUENCE [LARGE SCALE GENOMIC DNA]</scope>
    <source>
        <strain evidence="7">Pach_M1</strain>
        <tissue evidence="7">Testis</tissue>
    </source>
</reference>
<dbReference type="Proteomes" id="UP000752171">
    <property type="component" value="Unassembled WGS sequence"/>
</dbReference>
<dbReference type="InterPro" id="IPR008758">
    <property type="entry name" value="Peptidase_S28"/>
</dbReference>
<keyword evidence="5" id="KW-0325">Glycoprotein</keyword>
<dbReference type="Pfam" id="PF05577">
    <property type="entry name" value="Peptidase_S28"/>
    <property type="match status" value="1"/>
</dbReference>
<dbReference type="InterPro" id="IPR029058">
    <property type="entry name" value="AB_hydrolase_fold"/>
</dbReference>
<comment type="caution">
    <text evidence="7">The sequence shown here is derived from an EMBL/GenBank/DDBJ whole genome shotgun (WGS) entry which is preliminary data.</text>
</comment>
<dbReference type="Gene3D" id="3.40.50.1820">
    <property type="entry name" value="alpha/beta hydrolase"/>
    <property type="match status" value="1"/>
</dbReference>
<dbReference type="AlphaFoldDB" id="A0A8T2M2P3"/>
<feature type="signal peptide" evidence="6">
    <location>
        <begin position="1"/>
        <end position="17"/>
    </location>
</feature>